<evidence type="ECO:0008006" key="3">
    <source>
        <dbReference type="Google" id="ProtNLM"/>
    </source>
</evidence>
<protein>
    <recommendedName>
        <fullName evidence="3">Lipoprotein</fullName>
    </recommendedName>
</protein>
<evidence type="ECO:0000313" key="2">
    <source>
        <dbReference type="Proteomes" id="UP000597656"/>
    </source>
</evidence>
<dbReference type="Proteomes" id="UP000597656">
    <property type="component" value="Unassembled WGS sequence"/>
</dbReference>
<gene>
    <name evidence="1" type="ORF">GCM10011609_81990</name>
</gene>
<name>A0ABQ2ITP6_9PSEU</name>
<evidence type="ECO:0000313" key="1">
    <source>
        <dbReference type="EMBL" id="GGN26939.1"/>
    </source>
</evidence>
<reference evidence="2" key="1">
    <citation type="journal article" date="2019" name="Int. J. Syst. Evol. Microbiol.">
        <title>The Global Catalogue of Microorganisms (GCM) 10K type strain sequencing project: providing services to taxonomists for standard genome sequencing and annotation.</title>
        <authorList>
            <consortium name="The Broad Institute Genomics Platform"/>
            <consortium name="The Broad Institute Genome Sequencing Center for Infectious Disease"/>
            <person name="Wu L."/>
            <person name="Ma J."/>
        </authorList>
    </citation>
    <scope>NUCLEOTIDE SEQUENCE [LARGE SCALE GENOMIC DNA]</scope>
    <source>
        <strain evidence="2">CGMCC 4.7319</strain>
    </source>
</reference>
<keyword evidence="2" id="KW-1185">Reference proteome</keyword>
<dbReference type="EMBL" id="BMNC01000024">
    <property type="protein sequence ID" value="GGN26939.1"/>
    <property type="molecule type" value="Genomic_DNA"/>
</dbReference>
<organism evidence="1 2">
    <name type="scientific">Lentzea pudingi</name>
    <dbReference type="NCBI Taxonomy" id="1789439"/>
    <lineage>
        <taxon>Bacteria</taxon>
        <taxon>Bacillati</taxon>
        <taxon>Actinomycetota</taxon>
        <taxon>Actinomycetes</taxon>
        <taxon>Pseudonocardiales</taxon>
        <taxon>Pseudonocardiaceae</taxon>
        <taxon>Lentzea</taxon>
    </lineage>
</organism>
<comment type="caution">
    <text evidence="1">The sequence shown here is derived from an EMBL/GenBank/DDBJ whole genome shotgun (WGS) entry which is preliminary data.</text>
</comment>
<sequence length="270" mass="27843">MTTGSLLCVRKAVGLCLAAGYLLLVNKLGGLKALFVVGVALVVAGCSPGAGEQQATPQEKHFDVTGWGGLKPGMSKKDALATGELAATGAGKLGTCEDYLYQGAPTPDPKKLAEDEALEQQIVEAQKAADAAKAAIGPAPGANAGAAEYAASAERLAASAEASNKVVQLTVESTKRSADRTELFTTNGGVRFLGEAIQFILPPPGATAAQNVGKGATVDQFKAAYPNANGIDDRTFQVPVPDQKDWVLSFRFTDGKLSSFMLLDLAVECV</sequence>
<proteinExistence type="predicted"/>
<accession>A0ABQ2ITP6</accession>